<dbReference type="GO" id="GO:0048667">
    <property type="term" value="P:cell morphogenesis involved in neuron differentiation"/>
    <property type="evidence" value="ECO:0007669"/>
    <property type="project" value="TreeGrafter"/>
</dbReference>
<feature type="domain" description="Retinoblastoma-associated protein N-terminal" evidence="1">
    <location>
        <begin position="85"/>
        <end position="203"/>
    </location>
</feature>
<evidence type="ECO:0000313" key="3">
    <source>
        <dbReference type="Proteomes" id="UP000596742"/>
    </source>
</evidence>
<name>A0A8B6CB80_MYTGA</name>
<dbReference type="PANTHER" id="PTHR13742">
    <property type="entry name" value="RETINOBLASTOMA-ASSOCIATED PROTEIN RB -RELATED"/>
    <property type="match status" value="1"/>
</dbReference>
<dbReference type="AlphaFoldDB" id="A0A8B6CB80"/>
<dbReference type="GO" id="GO:2000134">
    <property type="term" value="P:negative regulation of G1/S transition of mitotic cell cycle"/>
    <property type="evidence" value="ECO:0007669"/>
    <property type="project" value="TreeGrafter"/>
</dbReference>
<dbReference type="GO" id="GO:0006357">
    <property type="term" value="P:regulation of transcription by RNA polymerase II"/>
    <property type="evidence" value="ECO:0007669"/>
    <property type="project" value="InterPro"/>
</dbReference>
<dbReference type="OrthoDB" id="844594at2759"/>
<evidence type="ECO:0000313" key="2">
    <source>
        <dbReference type="EMBL" id="VDI02205.1"/>
    </source>
</evidence>
<reference evidence="2" key="1">
    <citation type="submission" date="2018-11" db="EMBL/GenBank/DDBJ databases">
        <authorList>
            <person name="Alioto T."/>
            <person name="Alioto T."/>
        </authorList>
    </citation>
    <scope>NUCLEOTIDE SEQUENCE</scope>
</reference>
<dbReference type="SMART" id="SM01367">
    <property type="entry name" value="DUF3452"/>
    <property type="match status" value="1"/>
</dbReference>
<dbReference type="GO" id="GO:0031175">
    <property type="term" value="P:neuron projection development"/>
    <property type="evidence" value="ECO:0007669"/>
    <property type="project" value="TreeGrafter"/>
</dbReference>
<dbReference type="Proteomes" id="UP000596742">
    <property type="component" value="Unassembled WGS sequence"/>
</dbReference>
<evidence type="ECO:0000259" key="1">
    <source>
        <dbReference type="SMART" id="SM01367"/>
    </source>
</evidence>
<dbReference type="Pfam" id="PF11934">
    <property type="entry name" value="DUF3452"/>
    <property type="match status" value="1"/>
</dbReference>
<comment type="caution">
    <text evidence="2">The sequence shown here is derived from an EMBL/GenBank/DDBJ whole genome shotgun (WGS) entry which is preliminary data.</text>
</comment>
<dbReference type="GO" id="GO:0035189">
    <property type="term" value="C:Rb-E2F complex"/>
    <property type="evidence" value="ECO:0007669"/>
    <property type="project" value="TreeGrafter"/>
</dbReference>
<keyword evidence="3" id="KW-1185">Reference proteome</keyword>
<gene>
    <name evidence="2" type="ORF">MGAL_10B066004</name>
</gene>
<organism evidence="2 3">
    <name type="scientific">Mytilus galloprovincialis</name>
    <name type="common">Mediterranean mussel</name>
    <dbReference type="NCBI Taxonomy" id="29158"/>
    <lineage>
        <taxon>Eukaryota</taxon>
        <taxon>Metazoa</taxon>
        <taxon>Spiralia</taxon>
        <taxon>Lophotrochozoa</taxon>
        <taxon>Mollusca</taxon>
        <taxon>Bivalvia</taxon>
        <taxon>Autobranchia</taxon>
        <taxon>Pteriomorphia</taxon>
        <taxon>Mytilida</taxon>
        <taxon>Mytiloidea</taxon>
        <taxon>Mytilidae</taxon>
        <taxon>Mytilinae</taxon>
        <taxon>Mytilus</taxon>
    </lineage>
</organism>
<dbReference type="EMBL" id="UYJE01001440">
    <property type="protein sequence ID" value="VDI02205.1"/>
    <property type="molecule type" value="Genomic_DNA"/>
</dbReference>
<dbReference type="InterPro" id="IPR028309">
    <property type="entry name" value="RB_fam"/>
</dbReference>
<dbReference type="InterPro" id="IPR024599">
    <property type="entry name" value="RB_N"/>
</dbReference>
<dbReference type="GO" id="GO:0000785">
    <property type="term" value="C:chromatin"/>
    <property type="evidence" value="ECO:0007669"/>
    <property type="project" value="TreeGrafter"/>
</dbReference>
<dbReference type="Gene3D" id="1.10.472.140">
    <property type="match status" value="1"/>
</dbReference>
<proteinExistence type="predicted"/>
<sequence>MSRSSKEQEITEMVETLVTVDTSFENLSNKLKLSKDVRNKAWDYWQIVEQVTADLKEISKSDLLACCIYQAVIDTRMPYGPTDPQLQCGYIGQPEITITDLLMSSEKTVTSLFQSMNVLRDVISISEAVKYHLTQLERKFCIVSGIFHTFERDMKELSVPDFKERKTLCWVLFLLTKGALLTDDLLVDAFFLLICCVEYIIRSTPGFQLNPPLDNMKITSMENADIQEVTMLQKLSEIFGLSFEEVLTVQVNRTEAYFGSLPHIDGELNVS</sequence>
<protein>
    <submittedName>
        <fullName evidence="2">Retinoblastoma-associated protein</fullName>
    </submittedName>
</protein>
<accession>A0A8B6CB80</accession>
<dbReference type="GO" id="GO:0000977">
    <property type="term" value="F:RNA polymerase II transcription regulatory region sequence-specific DNA binding"/>
    <property type="evidence" value="ECO:0007669"/>
    <property type="project" value="TreeGrafter"/>
</dbReference>
<dbReference type="PANTHER" id="PTHR13742:SF36">
    <property type="entry name" value="RETINOBLASTOMA-ASSOCIATED PROTEIN"/>
    <property type="match status" value="1"/>
</dbReference>